<gene>
    <name evidence="11" type="ORF">C1H69_18890</name>
</gene>
<dbReference type="SUPFAM" id="SSF56784">
    <property type="entry name" value="HAD-like"/>
    <property type="match status" value="1"/>
</dbReference>
<evidence type="ECO:0000256" key="2">
    <source>
        <dbReference type="ARBA" id="ARBA00001946"/>
    </source>
</evidence>
<dbReference type="InterPro" id="IPR010023">
    <property type="entry name" value="KdsC_fam"/>
</dbReference>
<evidence type="ECO:0000256" key="9">
    <source>
        <dbReference type="ARBA" id="ARBA00022801"/>
    </source>
</evidence>
<evidence type="ECO:0000313" key="11">
    <source>
        <dbReference type="EMBL" id="PMR73047.1"/>
    </source>
</evidence>
<accession>A0A2N7TXX7</accession>
<dbReference type="Gene3D" id="3.90.550.10">
    <property type="entry name" value="Spore Coat Polysaccharide Biosynthesis Protein SpsA, Chain A"/>
    <property type="match status" value="1"/>
</dbReference>
<comment type="cofactor">
    <cofactor evidence="2">
        <name>Mg(2+)</name>
        <dbReference type="ChEBI" id="CHEBI:18420"/>
    </cofactor>
</comment>
<dbReference type="OrthoDB" id="9805604at2"/>
<keyword evidence="10" id="KW-0460">Magnesium</keyword>
<dbReference type="Pfam" id="PF02348">
    <property type="entry name" value="CTP_transf_3"/>
    <property type="match status" value="1"/>
</dbReference>
<dbReference type="InterPro" id="IPR023214">
    <property type="entry name" value="HAD_sf"/>
</dbReference>
<sequence>MTEATVAILLARGGSKGVPGKNLRKIGGRSLVARSVLAARAATSVSVVYVSTDDVAIACEAERFGARVINRPAELSGDTVSSESGWLHALDVIKGEFPDIARLVFLQCTSPFTTGADIDGCLASMEEKGAACALSVIKDHSFLWGFSSEGLGIGINHDETRQRKRRQDLPPAFKESGAVYCVRAADFERLGQRFCGPVALYNVDHPPVEIDSLADLALCNAIATERGETGGLTEDDIGKIRTVVMDFDGVHTDDMAIVDQNGIESVRVSRRDGLGIELLRKLGRFKLLILSKEKNPVVTRRSEKLGVECLQARDDKVAALGEWLEAQGLDWETVLFIGNDRNDLAAIQKAGFSACPLDAHACVFDQVDWIIPYGGGQGAVRAVADRLLGHDANRS</sequence>
<comment type="similarity">
    <text evidence="5">Belongs to the CMP-NeuNAc synthase family.</text>
</comment>
<dbReference type="GO" id="GO:0046872">
    <property type="term" value="F:metal ion binding"/>
    <property type="evidence" value="ECO:0007669"/>
    <property type="project" value="UniProtKB-KW"/>
</dbReference>
<evidence type="ECO:0000256" key="1">
    <source>
        <dbReference type="ARBA" id="ARBA00001862"/>
    </source>
</evidence>
<dbReference type="AlphaFoldDB" id="A0A2N7TXX7"/>
<comment type="similarity">
    <text evidence="4">Belongs to the KdsC family.</text>
</comment>
<dbReference type="CDD" id="cd02513">
    <property type="entry name" value="CMP-NeuAc_Synthase"/>
    <property type="match status" value="1"/>
</dbReference>
<evidence type="ECO:0000256" key="8">
    <source>
        <dbReference type="ARBA" id="ARBA00022723"/>
    </source>
</evidence>
<keyword evidence="12" id="KW-1185">Reference proteome</keyword>
<dbReference type="SFLD" id="SFLDG01136">
    <property type="entry name" value="C1.6:_Phosphoserine_Phosphatas"/>
    <property type="match status" value="1"/>
</dbReference>
<dbReference type="PANTHER" id="PTHR21485">
    <property type="entry name" value="HAD SUPERFAMILY MEMBERS CMAS AND KDSC"/>
    <property type="match status" value="1"/>
</dbReference>
<dbReference type="SUPFAM" id="SSF53448">
    <property type="entry name" value="Nucleotide-diphospho-sugar transferases"/>
    <property type="match status" value="1"/>
</dbReference>
<comment type="catalytic activity">
    <reaction evidence="1">
        <text>an N-acylneuraminate + CTP = a CMP-N-acyl-beta-neuraminate + diphosphate</text>
        <dbReference type="Rhea" id="RHEA:11344"/>
        <dbReference type="ChEBI" id="CHEBI:33019"/>
        <dbReference type="ChEBI" id="CHEBI:37563"/>
        <dbReference type="ChEBI" id="CHEBI:60073"/>
        <dbReference type="ChEBI" id="CHEBI:68671"/>
        <dbReference type="EC" id="2.7.7.43"/>
    </reaction>
</comment>
<dbReference type="SFLD" id="SFLDS00003">
    <property type="entry name" value="Haloacid_Dehalogenase"/>
    <property type="match status" value="1"/>
</dbReference>
<keyword evidence="9" id="KW-0378">Hydrolase</keyword>
<keyword evidence="8" id="KW-0479">Metal-binding</keyword>
<dbReference type="InterPro" id="IPR050793">
    <property type="entry name" value="CMP-NeuNAc_synthase"/>
</dbReference>
<comment type="subunit">
    <text evidence="6">Homotetramer.</text>
</comment>
<comment type="caution">
    <text evidence="11">The sequence shown here is derived from an EMBL/GenBank/DDBJ whole genome shotgun (WGS) entry which is preliminary data.</text>
</comment>
<dbReference type="Gene3D" id="3.40.50.1000">
    <property type="entry name" value="HAD superfamily/HAD-like"/>
    <property type="match status" value="1"/>
</dbReference>
<name>A0A2N7TXX7_9GAMM</name>
<evidence type="ECO:0000256" key="5">
    <source>
        <dbReference type="ARBA" id="ARBA00010726"/>
    </source>
</evidence>
<organism evidence="11 12">
    <name type="scientific">Billgrantia endophytica</name>
    <dbReference type="NCBI Taxonomy" id="2033802"/>
    <lineage>
        <taxon>Bacteria</taxon>
        <taxon>Pseudomonadati</taxon>
        <taxon>Pseudomonadota</taxon>
        <taxon>Gammaproteobacteria</taxon>
        <taxon>Oceanospirillales</taxon>
        <taxon>Halomonadaceae</taxon>
        <taxon>Billgrantia</taxon>
    </lineage>
</organism>
<evidence type="ECO:0000313" key="12">
    <source>
        <dbReference type="Proteomes" id="UP000235803"/>
    </source>
</evidence>
<proteinExistence type="inferred from homology"/>
<dbReference type="EMBL" id="PNRF01000038">
    <property type="protein sequence ID" value="PMR73047.1"/>
    <property type="molecule type" value="Genomic_DNA"/>
</dbReference>
<dbReference type="PANTHER" id="PTHR21485:SF3">
    <property type="entry name" value="N-ACYLNEURAMINATE CYTIDYLYLTRANSFERASE"/>
    <property type="match status" value="1"/>
</dbReference>
<dbReference type="InterPro" id="IPR029044">
    <property type="entry name" value="Nucleotide-diphossugar_trans"/>
</dbReference>
<dbReference type="Pfam" id="PF08282">
    <property type="entry name" value="Hydrolase_3"/>
    <property type="match status" value="1"/>
</dbReference>
<evidence type="ECO:0000256" key="6">
    <source>
        <dbReference type="ARBA" id="ARBA00011881"/>
    </source>
</evidence>
<evidence type="ECO:0000256" key="10">
    <source>
        <dbReference type="ARBA" id="ARBA00022842"/>
    </source>
</evidence>
<dbReference type="RefSeq" id="WP_102654944.1">
    <property type="nucleotide sequence ID" value="NZ_PNRF01000038.1"/>
</dbReference>
<keyword evidence="11" id="KW-0808">Transferase</keyword>
<dbReference type="UniPathway" id="UPA00628"/>
<evidence type="ECO:0000256" key="7">
    <source>
        <dbReference type="ARBA" id="ARBA00012491"/>
    </source>
</evidence>
<comment type="pathway">
    <text evidence="3">Amino-sugar metabolism; N-acetylneuraminate metabolism.</text>
</comment>
<evidence type="ECO:0000256" key="3">
    <source>
        <dbReference type="ARBA" id="ARBA00005141"/>
    </source>
</evidence>
<dbReference type="InterPro" id="IPR036412">
    <property type="entry name" value="HAD-like_sf"/>
</dbReference>
<reference evidence="11 12" key="1">
    <citation type="submission" date="2018-01" db="EMBL/GenBank/DDBJ databases">
        <title>Halomonas endophytica sp. nov., isolated from storage liquid in the stems of Populus euphratica.</title>
        <authorList>
            <person name="Chen C."/>
        </authorList>
    </citation>
    <scope>NUCLEOTIDE SEQUENCE [LARGE SCALE GENOMIC DNA]</scope>
    <source>
        <strain evidence="11 12">MC28</strain>
    </source>
</reference>
<dbReference type="EC" id="2.7.7.43" evidence="7"/>
<protein>
    <recommendedName>
        <fullName evidence="7">N-acylneuraminate cytidylyltransferase</fullName>
        <ecNumber evidence="7">2.7.7.43</ecNumber>
    </recommendedName>
</protein>
<dbReference type="GO" id="GO:0008781">
    <property type="term" value="F:N-acylneuraminate cytidylyltransferase activity"/>
    <property type="evidence" value="ECO:0007669"/>
    <property type="project" value="UniProtKB-EC"/>
</dbReference>
<dbReference type="InterPro" id="IPR003329">
    <property type="entry name" value="Cytidylyl_trans"/>
</dbReference>
<evidence type="ECO:0000256" key="4">
    <source>
        <dbReference type="ARBA" id="ARBA00005893"/>
    </source>
</evidence>
<dbReference type="GO" id="GO:0016788">
    <property type="term" value="F:hydrolase activity, acting on ester bonds"/>
    <property type="evidence" value="ECO:0007669"/>
    <property type="project" value="InterPro"/>
</dbReference>
<dbReference type="SFLD" id="SFLDG01138">
    <property type="entry name" value="C1.6.2:_Deoxy-d-mannose-octulo"/>
    <property type="match status" value="1"/>
</dbReference>
<dbReference type="Proteomes" id="UP000235803">
    <property type="component" value="Unassembled WGS sequence"/>
</dbReference>
<dbReference type="GO" id="GO:0006054">
    <property type="term" value="P:N-acetylneuraminate metabolic process"/>
    <property type="evidence" value="ECO:0007669"/>
    <property type="project" value="UniProtKB-UniPathway"/>
</dbReference>